<dbReference type="OrthoDB" id="6499557at2759"/>
<keyword evidence="3 6" id="KW-1133">Transmembrane helix</keyword>
<dbReference type="VEuPathDB" id="VectorBase:HLOH_047720"/>
<feature type="transmembrane region" description="Helical" evidence="6">
    <location>
        <begin position="230"/>
        <end position="249"/>
    </location>
</feature>
<feature type="compositionally biased region" description="Polar residues" evidence="5">
    <location>
        <begin position="578"/>
        <end position="589"/>
    </location>
</feature>
<accession>A0A9J6H6T8</accession>
<gene>
    <name evidence="8" type="ORF">HPB48_023371</name>
</gene>
<dbReference type="InterPro" id="IPR036259">
    <property type="entry name" value="MFS_trans_sf"/>
</dbReference>
<dbReference type="AlphaFoldDB" id="A0A9J6H6T8"/>
<feature type="domain" description="Major facilitator superfamily (MFS) profile" evidence="7">
    <location>
        <begin position="66"/>
        <end position="548"/>
    </location>
</feature>
<feature type="transmembrane region" description="Helical" evidence="6">
    <location>
        <begin position="256"/>
        <end position="277"/>
    </location>
</feature>
<evidence type="ECO:0000256" key="1">
    <source>
        <dbReference type="ARBA" id="ARBA00004141"/>
    </source>
</evidence>
<keyword evidence="2 6" id="KW-0812">Transmembrane</keyword>
<sequence length="634" mass="69096">MDHSPNTAAEPLKPSPAAPLPGVPEPPSAPPAVLPGFAVQDSWSAIQDSLYVILHHGPYQRRVLTCGVLSSFGVLLYAMSYLLLGREVDHWCSPPDYLAALSAAQWKNRSIPLQEDASFSKCTMYGPPFMEGKRNGSTVVSCDRWDYDIADRRDSIVSRFNLVCDRQYLYGLSFVAAILANAVLSPVAGFVSDRFGRKPVIIVCSFTWLIAAIGNSVAETYAMFLTTRVLAYTACNSTFTLIFILLYEVTGNASRWLFTILDTAVAGTFGPPFVHFVSGMEPRWELSQGVLLVPTVLTVLWCCLLSESPAWLLVTWDLQRAQAGALEAALVNGVSLPKAKATFLAIVNQMQKIAPSQMSTTGSPLAQERTFKLNTTRRKAAAAFFTRFTLNAIYFGMVATEEVSGMSWQLVDVFVTTAYYGAICLAVNKYGTKNAALIALGGVFMLAASKTLTVLFRSQDVQSILQAGTKIPVSGALSIVLFYTAEIFPTDRRSVGISMALFFGSSGTLCAIFVKTLSGEHAKLVLSLIAALMVLLSIAAIQWLPEVLIEKPPKRDPVMKSEQERKEALVASLGSLKRTPSLQLSTGPFSRQKEPTGRTPSSVPSVSETTWKTSRKSWKRRPFQHSLPPSAITP</sequence>
<feature type="transmembrane region" description="Helical" evidence="6">
    <location>
        <begin position="289"/>
        <end position="314"/>
    </location>
</feature>
<dbReference type="InterPro" id="IPR005829">
    <property type="entry name" value="Sugar_transporter_CS"/>
</dbReference>
<evidence type="ECO:0000256" key="6">
    <source>
        <dbReference type="SAM" id="Phobius"/>
    </source>
</evidence>
<feature type="transmembrane region" description="Helical" evidence="6">
    <location>
        <begin position="168"/>
        <end position="188"/>
    </location>
</feature>
<feature type="transmembrane region" description="Helical" evidence="6">
    <location>
        <begin position="495"/>
        <end position="518"/>
    </location>
</feature>
<feature type="transmembrane region" description="Helical" evidence="6">
    <location>
        <begin position="435"/>
        <end position="457"/>
    </location>
</feature>
<feature type="transmembrane region" description="Helical" evidence="6">
    <location>
        <begin position="524"/>
        <end position="545"/>
    </location>
</feature>
<dbReference type="Proteomes" id="UP000821853">
    <property type="component" value="Unassembled WGS sequence"/>
</dbReference>
<name>A0A9J6H6T8_HAELO</name>
<dbReference type="Gene3D" id="1.20.1250.20">
    <property type="entry name" value="MFS general substrate transporter like domains"/>
    <property type="match status" value="1"/>
</dbReference>
<dbReference type="InterPro" id="IPR005828">
    <property type="entry name" value="MFS_sugar_transport-like"/>
</dbReference>
<dbReference type="GO" id="GO:0016020">
    <property type="term" value="C:membrane"/>
    <property type="evidence" value="ECO:0007669"/>
    <property type="project" value="UniProtKB-SubCell"/>
</dbReference>
<dbReference type="InterPro" id="IPR020846">
    <property type="entry name" value="MFS_dom"/>
</dbReference>
<comment type="subcellular location">
    <subcellularLocation>
        <location evidence="1">Membrane</location>
        <topology evidence="1">Multi-pass membrane protein</topology>
    </subcellularLocation>
</comment>
<comment type="caution">
    <text evidence="8">The sequence shown here is derived from an EMBL/GenBank/DDBJ whole genome shotgun (WGS) entry which is preliminary data.</text>
</comment>
<dbReference type="SUPFAM" id="SSF103473">
    <property type="entry name" value="MFS general substrate transporter"/>
    <property type="match status" value="1"/>
</dbReference>
<keyword evidence="4 6" id="KW-0472">Membrane</keyword>
<dbReference type="PROSITE" id="PS00216">
    <property type="entry name" value="SUGAR_TRANSPORT_1"/>
    <property type="match status" value="1"/>
</dbReference>
<evidence type="ECO:0000256" key="2">
    <source>
        <dbReference type="ARBA" id="ARBA00022692"/>
    </source>
</evidence>
<evidence type="ECO:0000313" key="8">
    <source>
        <dbReference type="EMBL" id="KAH9382809.1"/>
    </source>
</evidence>
<evidence type="ECO:0000256" key="5">
    <source>
        <dbReference type="SAM" id="MobiDB-lite"/>
    </source>
</evidence>
<dbReference type="EMBL" id="JABSTR010000414">
    <property type="protein sequence ID" value="KAH9382809.1"/>
    <property type="molecule type" value="Genomic_DNA"/>
</dbReference>
<organism evidence="8 9">
    <name type="scientific">Haemaphysalis longicornis</name>
    <name type="common">Bush tick</name>
    <dbReference type="NCBI Taxonomy" id="44386"/>
    <lineage>
        <taxon>Eukaryota</taxon>
        <taxon>Metazoa</taxon>
        <taxon>Ecdysozoa</taxon>
        <taxon>Arthropoda</taxon>
        <taxon>Chelicerata</taxon>
        <taxon>Arachnida</taxon>
        <taxon>Acari</taxon>
        <taxon>Parasitiformes</taxon>
        <taxon>Ixodida</taxon>
        <taxon>Ixodoidea</taxon>
        <taxon>Ixodidae</taxon>
        <taxon>Haemaphysalinae</taxon>
        <taxon>Haemaphysalis</taxon>
    </lineage>
</organism>
<dbReference type="PANTHER" id="PTHR24064">
    <property type="entry name" value="SOLUTE CARRIER FAMILY 22 MEMBER"/>
    <property type="match status" value="1"/>
</dbReference>
<dbReference type="Pfam" id="PF00083">
    <property type="entry name" value="Sugar_tr"/>
    <property type="match status" value="1"/>
</dbReference>
<dbReference type="GO" id="GO:0022857">
    <property type="term" value="F:transmembrane transporter activity"/>
    <property type="evidence" value="ECO:0007669"/>
    <property type="project" value="InterPro"/>
</dbReference>
<feature type="region of interest" description="Disordered" evidence="5">
    <location>
        <begin position="572"/>
        <end position="634"/>
    </location>
</feature>
<dbReference type="OMA" id="AHENWAD"/>
<feature type="transmembrane region" description="Helical" evidence="6">
    <location>
        <begin position="380"/>
        <end position="400"/>
    </location>
</feature>
<proteinExistence type="predicted"/>
<feature type="transmembrane region" description="Helical" evidence="6">
    <location>
        <begin position="200"/>
        <end position="218"/>
    </location>
</feature>
<evidence type="ECO:0000256" key="4">
    <source>
        <dbReference type="ARBA" id="ARBA00023136"/>
    </source>
</evidence>
<reference evidence="8 9" key="1">
    <citation type="journal article" date="2020" name="Cell">
        <title>Large-Scale Comparative Analyses of Tick Genomes Elucidate Their Genetic Diversity and Vector Capacities.</title>
        <authorList>
            <consortium name="Tick Genome and Microbiome Consortium (TIGMIC)"/>
            <person name="Jia N."/>
            <person name="Wang J."/>
            <person name="Shi W."/>
            <person name="Du L."/>
            <person name="Sun Y."/>
            <person name="Zhan W."/>
            <person name="Jiang J.F."/>
            <person name="Wang Q."/>
            <person name="Zhang B."/>
            <person name="Ji P."/>
            <person name="Bell-Sakyi L."/>
            <person name="Cui X.M."/>
            <person name="Yuan T.T."/>
            <person name="Jiang B.G."/>
            <person name="Yang W.F."/>
            <person name="Lam T.T."/>
            <person name="Chang Q.C."/>
            <person name="Ding S.J."/>
            <person name="Wang X.J."/>
            <person name="Zhu J.G."/>
            <person name="Ruan X.D."/>
            <person name="Zhao L."/>
            <person name="Wei J.T."/>
            <person name="Ye R.Z."/>
            <person name="Que T.C."/>
            <person name="Du C.H."/>
            <person name="Zhou Y.H."/>
            <person name="Cheng J.X."/>
            <person name="Dai P.F."/>
            <person name="Guo W.B."/>
            <person name="Han X.H."/>
            <person name="Huang E.J."/>
            <person name="Li L.F."/>
            <person name="Wei W."/>
            <person name="Gao Y.C."/>
            <person name="Liu J.Z."/>
            <person name="Shao H.Z."/>
            <person name="Wang X."/>
            <person name="Wang C.C."/>
            <person name="Yang T.C."/>
            <person name="Huo Q.B."/>
            <person name="Li W."/>
            <person name="Chen H.Y."/>
            <person name="Chen S.E."/>
            <person name="Zhou L.G."/>
            <person name="Ni X.B."/>
            <person name="Tian J.H."/>
            <person name="Sheng Y."/>
            <person name="Liu T."/>
            <person name="Pan Y.S."/>
            <person name="Xia L.Y."/>
            <person name="Li J."/>
            <person name="Zhao F."/>
            <person name="Cao W.C."/>
        </authorList>
    </citation>
    <scope>NUCLEOTIDE SEQUENCE [LARGE SCALE GENOMIC DNA]</scope>
    <source>
        <strain evidence="8">HaeL-2018</strain>
    </source>
</reference>
<feature type="region of interest" description="Disordered" evidence="5">
    <location>
        <begin position="1"/>
        <end position="26"/>
    </location>
</feature>
<protein>
    <recommendedName>
        <fullName evidence="7">Major facilitator superfamily (MFS) profile domain-containing protein</fullName>
    </recommendedName>
</protein>
<feature type="transmembrane region" description="Helical" evidence="6">
    <location>
        <begin position="63"/>
        <end position="84"/>
    </location>
</feature>
<feature type="transmembrane region" description="Helical" evidence="6">
    <location>
        <begin position="463"/>
        <end position="483"/>
    </location>
</feature>
<dbReference type="PROSITE" id="PS50850">
    <property type="entry name" value="MFS"/>
    <property type="match status" value="1"/>
</dbReference>
<keyword evidence="9" id="KW-1185">Reference proteome</keyword>
<evidence type="ECO:0000313" key="9">
    <source>
        <dbReference type="Proteomes" id="UP000821853"/>
    </source>
</evidence>
<feature type="transmembrane region" description="Helical" evidence="6">
    <location>
        <begin position="406"/>
        <end position="428"/>
    </location>
</feature>
<evidence type="ECO:0000259" key="7">
    <source>
        <dbReference type="PROSITE" id="PS50850"/>
    </source>
</evidence>
<feature type="compositionally biased region" description="Basic residues" evidence="5">
    <location>
        <begin position="613"/>
        <end position="623"/>
    </location>
</feature>
<feature type="compositionally biased region" description="Pro residues" evidence="5">
    <location>
        <begin position="13"/>
        <end position="26"/>
    </location>
</feature>
<evidence type="ECO:0000256" key="3">
    <source>
        <dbReference type="ARBA" id="ARBA00022989"/>
    </source>
</evidence>